<feature type="domain" description="NADP-dependent oxidoreductase" evidence="2">
    <location>
        <begin position="21"/>
        <end position="317"/>
    </location>
</feature>
<evidence type="ECO:0000256" key="1">
    <source>
        <dbReference type="ARBA" id="ARBA00023002"/>
    </source>
</evidence>
<dbReference type="GO" id="GO:0016491">
    <property type="term" value="F:oxidoreductase activity"/>
    <property type="evidence" value="ECO:0007669"/>
    <property type="project" value="UniProtKB-KW"/>
</dbReference>
<gene>
    <name evidence="3" type="ORF">EDB81DRAFT_644448</name>
</gene>
<keyword evidence="1" id="KW-0560">Oxidoreductase</keyword>
<dbReference type="InterPro" id="IPR020471">
    <property type="entry name" value="AKR"/>
</dbReference>
<keyword evidence="4" id="KW-1185">Reference proteome</keyword>
<dbReference type="InterPro" id="IPR036812">
    <property type="entry name" value="NAD(P)_OxRdtase_dom_sf"/>
</dbReference>
<dbReference type="EMBL" id="JAGMUV010000004">
    <property type="protein sequence ID" value="KAH7161089.1"/>
    <property type="molecule type" value="Genomic_DNA"/>
</dbReference>
<organism evidence="3 4">
    <name type="scientific">Dactylonectria macrodidyma</name>
    <dbReference type="NCBI Taxonomy" id="307937"/>
    <lineage>
        <taxon>Eukaryota</taxon>
        <taxon>Fungi</taxon>
        <taxon>Dikarya</taxon>
        <taxon>Ascomycota</taxon>
        <taxon>Pezizomycotina</taxon>
        <taxon>Sordariomycetes</taxon>
        <taxon>Hypocreomycetidae</taxon>
        <taxon>Hypocreales</taxon>
        <taxon>Nectriaceae</taxon>
        <taxon>Dactylonectria</taxon>
    </lineage>
</organism>
<accession>A0A9P9FG64</accession>
<dbReference type="InterPro" id="IPR023210">
    <property type="entry name" value="NADP_OxRdtase_dom"/>
</dbReference>
<dbReference type="Proteomes" id="UP000738349">
    <property type="component" value="Unassembled WGS sequence"/>
</dbReference>
<proteinExistence type="predicted"/>
<dbReference type="PANTHER" id="PTHR43625:SF40">
    <property type="entry name" value="ALDO-KETO REDUCTASE YAKC [NADP(+)]"/>
    <property type="match status" value="1"/>
</dbReference>
<name>A0A9P9FG64_9HYPO</name>
<dbReference type="PRINTS" id="PR00069">
    <property type="entry name" value="ALDKETRDTASE"/>
</dbReference>
<evidence type="ECO:0000313" key="4">
    <source>
        <dbReference type="Proteomes" id="UP000738349"/>
    </source>
</evidence>
<dbReference type="PANTHER" id="PTHR43625">
    <property type="entry name" value="AFLATOXIN B1 ALDEHYDE REDUCTASE"/>
    <property type="match status" value="1"/>
</dbReference>
<reference evidence="3" key="1">
    <citation type="journal article" date="2021" name="Nat. Commun.">
        <title>Genetic determinants of endophytism in the Arabidopsis root mycobiome.</title>
        <authorList>
            <person name="Mesny F."/>
            <person name="Miyauchi S."/>
            <person name="Thiergart T."/>
            <person name="Pickel B."/>
            <person name="Atanasova L."/>
            <person name="Karlsson M."/>
            <person name="Huettel B."/>
            <person name="Barry K.W."/>
            <person name="Haridas S."/>
            <person name="Chen C."/>
            <person name="Bauer D."/>
            <person name="Andreopoulos W."/>
            <person name="Pangilinan J."/>
            <person name="LaButti K."/>
            <person name="Riley R."/>
            <person name="Lipzen A."/>
            <person name="Clum A."/>
            <person name="Drula E."/>
            <person name="Henrissat B."/>
            <person name="Kohler A."/>
            <person name="Grigoriev I.V."/>
            <person name="Martin F.M."/>
            <person name="Hacquard S."/>
        </authorList>
    </citation>
    <scope>NUCLEOTIDE SEQUENCE</scope>
    <source>
        <strain evidence="3">MPI-CAGE-AT-0147</strain>
    </source>
</reference>
<dbReference type="Gene3D" id="3.20.20.100">
    <property type="entry name" value="NADP-dependent oxidoreductase domain"/>
    <property type="match status" value="1"/>
</dbReference>
<dbReference type="Pfam" id="PF00248">
    <property type="entry name" value="Aldo_ket_red"/>
    <property type="match status" value="1"/>
</dbReference>
<dbReference type="AlphaFoldDB" id="A0A9P9FG64"/>
<evidence type="ECO:0000259" key="2">
    <source>
        <dbReference type="Pfam" id="PF00248"/>
    </source>
</evidence>
<protein>
    <submittedName>
        <fullName evidence="3">Aldo/keto reductase</fullName>
    </submittedName>
</protein>
<dbReference type="SUPFAM" id="SSF51430">
    <property type="entry name" value="NAD(P)-linked oxidoreductase"/>
    <property type="match status" value="1"/>
</dbReference>
<dbReference type="OrthoDB" id="37537at2759"/>
<dbReference type="InterPro" id="IPR050791">
    <property type="entry name" value="Aldo-Keto_reductase"/>
</dbReference>
<evidence type="ECO:0000313" key="3">
    <source>
        <dbReference type="EMBL" id="KAH7161089.1"/>
    </source>
</evidence>
<sequence length="343" mass="38128">MTTTSVPLRNLGRNGPQVPALGFGLLGMSGGYGELPSDEERFKILDRAYELGATHWDSADIYGDSEVLVGKWFKRTGLRSKIFLSTKFGMVKNTGFKVFNSSAEYAREACEASLKAIGTDYIDIYYLHRPNPDTPIEVTMRALAKLKEEGKIRHIGLSEVSSTTLHRACKIAPVAAVQAEYSPIVLDVEGPEGTNLLDTCRELGVSIVAYSPLGRGLLTETFSNNEVGLDKKDMRPAFFPRFQEQNREANVKLVNDFKALADKKGCTTSQLSLAWLLRQGEEIIPIPGTRKIKYLEDNWACLSFQLTDEEETEVRKLMETSHMVGNRLPATHATDLVDTKEES</sequence>
<comment type="caution">
    <text evidence="3">The sequence shown here is derived from an EMBL/GenBank/DDBJ whole genome shotgun (WGS) entry which is preliminary data.</text>
</comment>
<dbReference type="GO" id="GO:0005737">
    <property type="term" value="C:cytoplasm"/>
    <property type="evidence" value="ECO:0007669"/>
    <property type="project" value="TreeGrafter"/>
</dbReference>